<name>A0ABP6C397_9ACTN</name>
<dbReference type="RefSeq" id="WP_344562591.1">
    <property type="nucleotide sequence ID" value="NZ_BAAARJ010000003.1"/>
</dbReference>
<proteinExistence type="predicted"/>
<sequence length="53" mass="5553">MPEPLGATEINLDSLIDDLDARIMETDLPGTSVDSGVCSNLCSIVICQTAVIC</sequence>
<evidence type="ECO:0000313" key="2">
    <source>
        <dbReference type="Proteomes" id="UP001501447"/>
    </source>
</evidence>
<gene>
    <name evidence="1" type="ORF">GCM10009863_10150</name>
</gene>
<accession>A0ABP6C397</accession>
<comment type="caution">
    <text evidence="1">The sequence shown here is derived from an EMBL/GenBank/DDBJ whole genome shotgun (WGS) entry which is preliminary data.</text>
</comment>
<evidence type="ECO:0000313" key="1">
    <source>
        <dbReference type="EMBL" id="GAA2598765.1"/>
    </source>
</evidence>
<keyword evidence="2" id="KW-1185">Reference proteome</keyword>
<reference evidence="2" key="1">
    <citation type="journal article" date="2019" name="Int. J. Syst. Evol. Microbiol.">
        <title>The Global Catalogue of Microorganisms (GCM) 10K type strain sequencing project: providing services to taxonomists for standard genome sequencing and annotation.</title>
        <authorList>
            <consortium name="The Broad Institute Genomics Platform"/>
            <consortium name="The Broad Institute Genome Sequencing Center for Infectious Disease"/>
            <person name="Wu L."/>
            <person name="Ma J."/>
        </authorList>
    </citation>
    <scope>NUCLEOTIDE SEQUENCE [LARGE SCALE GENOMIC DNA]</scope>
    <source>
        <strain evidence="2">JCM 16373</strain>
    </source>
</reference>
<dbReference type="EMBL" id="BAAARJ010000003">
    <property type="protein sequence ID" value="GAA2598765.1"/>
    <property type="molecule type" value="Genomic_DNA"/>
</dbReference>
<organism evidence="1 2">
    <name type="scientific">Streptomyces axinellae</name>
    <dbReference type="NCBI Taxonomy" id="552788"/>
    <lineage>
        <taxon>Bacteria</taxon>
        <taxon>Bacillati</taxon>
        <taxon>Actinomycetota</taxon>
        <taxon>Actinomycetes</taxon>
        <taxon>Kitasatosporales</taxon>
        <taxon>Streptomycetaceae</taxon>
        <taxon>Streptomyces</taxon>
    </lineage>
</organism>
<dbReference type="Proteomes" id="UP001501447">
    <property type="component" value="Unassembled WGS sequence"/>
</dbReference>
<protein>
    <submittedName>
        <fullName evidence="1">Uncharacterized protein</fullName>
    </submittedName>
</protein>